<dbReference type="Pfam" id="PF13812">
    <property type="entry name" value="PPR_3"/>
    <property type="match status" value="1"/>
</dbReference>
<sequence>MLSMLTCATLQSFPPPSVNTHYYNNNNTTTPQILHKSSKIVTPNVKKFKSIQANTKPSLFLHNLYLQMYANSGFMDEAQKLFDEMPERTLVSWTILMSGYTRHGPKTETLIIFQKMVQNNGFKAIQPDSFVYGIVLRACSSLEYLDYGREIHCRVLKTDGLMDSFVENALVMMYSSCGSIKDSARVFDGILQPNVVSWSSMFNGYVQNGLEEEGLRFFCMMIKAGIKPDVFAFSMVFGACATLGCFDFGIQVHCCVIKMGFCSSVYLQNSLMDFYAKCGDSSSLEKVFDEMPERNLVSWNTIIKGLVSNHQNWDALRLFRIMMNEALYCDDYTLPSVFQAITGVGALSQGRQVHAYVIRAGFESNVFVVSCLLDMYTACIDHESLNPLREVPMKIFSQLNGKQCDEFIFANILKFCSLQSDLETGKSIHSQIIKQDMQSDPLVASSLIDMYSMCSIPNAALTIFTRIQLCHGEISSSAAGHILNSCANLVLLNVGRQIQGYATKRGLLSDPCACNSLIRMYAKGGRIADAAQAFNSMFEKNSDSWTSLISANVNYGHSSEAIQLFTLMCKIHKSPNSITFRSALKAYAQMGLC</sequence>
<evidence type="ECO:0000313" key="3">
    <source>
        <dbReference type="EMBL" id="KAI3924865.1"/>
    </source>
</evidence>
<evidence type="ECO:0000256" key="2">
    <source>
        <dbReference type="PROSITE-ProRule" id="PRU00708"/>
    </source>
</evidence>
<dbReference type="InterPro" id="IPR002885">
    <property type="entry name" value="PPR_rpt"/>
</dbReference>
<dbReference type="Pfam" id="PF13041">
    <property type="entry name" value="PPR_2"/>
    <property type="match status" value="1"/>
</dbReference>
<evidence type="ECO:0008006" key="5">
    <source>
        <dbReference type="Google" id="ProtNLM"/>
    </source>
</evidence>
<accession>A0AAD4XLT8</accession>
<protein>
    <recommendedName>
        <fullName evidence="5">Pentatricopeptide repeat-containing protein</fullName>
    </recommendedName>
</protein>
<dbReference type="AlphaFoldDB" id="A0AAD4XLT8"/>
<proteinExistence type="predicted"/>
<dbReference type="NCBIfam" id="TIGR00756">
    <property type="entry name" value="PPR"/>
    <property type="match status" value="3"/>
</dbReference>
<dbReference type="Pfam" id="PF01535">
    <property type="entry name" value="PPR"/>
    <property type="match status" value="5"/>
</dbReference>
<keyword evidence="4" id="KW-1185">Reference proteome</keyword>
<evidence type="ECO:0000313" key="4">
    <source>
        <dbReference type="Proteomes" id="UP001202328"/>
    </source>
</evidence>
<dbReference type="GO" id="GO:0003723">
    <property type="term" value="F:RNA binding"/>
    <property type="evidence" value="ECO:0007669"/>
    <property type="project" value="InterPro"/>
</dbReference>
<dbReference type="FunFam" id="1.25.40.10:FF:000196">
    <property type="entry name" value="Pentatricopeptide repeat-containing protein At4g14850"/>
    <property type="match status" value="2"/>
</dbReference>
<dbReference type="EMBL" id="JAJJMB010008256">
    <property type="protein sequence ID" value="KAI3924865.1"/>
    <property type="molecule type" value="Genomic_DNA"/>
</dbReference>
<dbReference type="FunFam" id="1.25.40.10:FF:000381">
    <property type="entry name" value="Pentatricopeptide repeat-containing protein"/>
    <property type="match status" value="1"/>
</dbReference>
<gene>
    <name evidence="3" type="ORF">MKW98_031116</name>
</gene>
<feature type="repeat" description="PPR" evidence="2">
    <location>
        <begin position="510"/>
        <end position="544"/>
    </location>
</feature>
<comment type="caution">
    <text evidence="3">The sequence shown here is derived from an EMBL/GenBank/DDBJ whole genome shotgun (WGS) entry which is preliminary data.</text>
</comment>
<dbReference type="InterPro" id="IPR011990">
    <property type="entry name" value="TPR-like_helical_dom_sf"/>
</dbReference>
<feature type="repeat" description="PPR" evidence="2">
    <location>
        <begin position="194"/>
        <end position="228"/>
    </location>
</feature>
<name>A0AAD4XLT8_9MAGN</name>
<dbReference type="InterPro" id="IPR046960">
    <property type="entry name" value="PPR_At4g14850-like_plant"/>
</dbReference>
<dbReference type="Proteomes" id="UP001202328">
    <property type="component" value="Unassembled WGS sequence"/>
</dbReference>
<keyword evidence="1" id="KW-0677">Repeat</keyword>
<feature type="repeat" description="PPR" evidence="2">
    <location>
        <begin position="264"/>
        <end position="298"/>
    </location>
</feature>
<dbReference type="GO" id="GO:0009451">
    <property type="term" value="P:RNA modification"/>
    <property type="evidence" value="ECO:0007669"/>
    <property type="project" value="InterPro"/>
</dbReference>
<dbReference type="PANTHER" id="PTHR47926">
    <property type="entry name" value="PENTATRICOPEPTIDE REPEAT-CONTAINING PROTEIN"/>
    <property type="match status" value="1"/>
</dbReference>
<reference evidence="3" key="1">
    <citation type="submission" date="2022-04" db="EMBL/GenBank/DDBJ databases">
        <title>A functionally conserved STORR gene fusion in Papaver species that diverged 16.8 million years ago.</title>
        <authorList>
            <person name="Catania T."/>
        </authorList>
    </citation>
    <scope>NUCLEOTIDE SEQUENCE</scope>
    <source>
        <strain evidence="3">S-188037</strain>
    </source>
</reference>
<feature type="repeat" description="PPR" evidence="2">
    <location>
        <begin position="58"/>
        <end position="92"/>
    </location>
</feature>
<evidence type="ECO:0000256" key="1">
    <source>
        <dbReference type="ARBA" id="ARBA00022737"/>
    </source>
</evidence>
<dbReference type="PANTHER" id="PTHR47926:SF477">
    <property type="entry name" value="PENTATRICOPEPTIDE REPEAT-CONTAINING PROTEIN"/>
    <property type="match status" value="1"/>
</dbReference>
<organism evidence="3 4">
    <name type="scientific">Papaver atlanticum</name>
    <dbReference type="NCBI Taxonomy" id="357466"/>
    <lineage>
        <taxon>Eukaryota</taxon>
        <taxon>Viridiplantae</taxon>
        <taxon>Streptophyta</taxon>
        <taxon>Embryophyta</taxon>
        <taxon>Tracheophyta</taxon>
        <taxon>Spermatophyta</taxon>
        <taxon>Magnoliopsida</taxon>
        <taxon>Ranunculales</taxon>
        <taxon>Papaveraceae</taxon>
        <taxon>Papaveroideae</taxon>
        <taxon>Papaver</taxon>
    </lineage>
</organism>
<dbReference type="PROSITE" id="PS51375">
    <property type="entry name" value="PPR"/>
    <property type="match status" value="4"/>
</dbReference>
<dbReference type="Gene3D" id="1.25.40.10">
    <property type="entry name" value="Tetratricopeptide repeat domain"/>
    <property type="match status" value="5"/>
</dbReference>